<feature type="transmembrane region" description="Helical" evidence="7">
    <location>
        <begin position="475"/>
        <end position="498"/>
    </location>
</feature>
<evidence type="ECO:0000256" key="6">
    <source>
        <dbReference type="ARBA" id="ARBA00023136"/>
    </source>
</evidence>
<dbReference type="GO" id="GO:0006813">
    <property type="term" value="P:potassium ion transport"/>
    <property type="evidence" value="ECO:0007669"/>
    <property type="project" value="InterPro"/>
</dbReference>
<keyword evidence="6 7" id="KW-0472">Membrane</keyword>
<evidence type="ECO:0000256" key="1">
    <source>
        <dbReference type="ARBA" id="ARBA00004141"/>
    </source>
</evidence>
<dbReference type="AlphaFoldDB" id="E7QQH9"/>
<feature type="transmembrane region" description="Helical" evidence="7">
    <location>
        <begin position="504"/>
        <end position="523"/>
    </location>
</feature>
<name>E7QQH9_HALPU</name>
<feature type="transmembrane region" description="Helical" evidence="7">
    <location>
        <begin position="535"/>
        <end position="554"/>
    </location>
</feature>
<feature type="transmembrane region" description="Helical" evidence="7">
    <location>
        <begin position="450"/>
        <end position="468"/>
    </location>
</feature>
<comment type="subcellular location">
    <subcellularLocation>
        <location evidence="1">Membrane</location>
        <topology evidence="1">Multi-pass membrane protein</topology>
    </subcellularLocation>
</comment>
<evidence type="ECO:0000256" key="7">
    <source>
        <dbReference type="SAM" id="Phobius"/>
    </source>
</evidence>
<reference evidence="9 11" key="1">
    <citation type="journal article" date="2014" name="ISME J.">
        <title>Trehalose/2-sulfotrehalose biosynthesis and glycine-betaine uptake are widely spread mechanisms for osmoadaptation in the Halobacteriales.</title>
        <authorList>
            <person name="Youssef N.H."/>
            <person name="Savage-Ashlock K.N."/>
            <person name="McCully A.L."/>
            <person name="Luedtke B."/>
            <person name="Shaw E.I."/>
            <person name="Hoff W.D."/>
            <person name="Elshahed M.S."/>
        </authorList>
    </citation>
    <scope>NUCLEOTIDE SEQUENCE [LARGE SCALE GENOMIC DNA]</scope>
    <source>
        <strain evidence="9 11">DX253</strain>
    </source>
</reference>
<dbReference type="eggNOG" id="arCOG00237">
    <property type="taxonomic scope" value="Archaea"/>
</dbReference>
<protein>
    <submittedName>
        <fullName evidence="9">Arsenite transport protein</fullName>
    </submittedName>
    <submittedName>
        <fullName evidence="10">Di-and tricarboxylate transporter</fullName>
    </submittedName>
</protein>
<dbReference type="SUPFAM" id="SSF116726">
    <property type="entry name" value="TrkA C-terminal domain-like"/>
    <property type="match status" value="2"/>
</dbReference>
<feature type="transmembrane region" description="Helical" evidence="7">
    <location>
        <begin position="174"/>
        <end position="197"/>
    </location>
</feature>
<evidence type="ECO:0000313" key="11">
    <source>
        <dbReference type="Proteomes" id="UP000003751"/>
    </source>
</evidence>
<proteinExistence type="predicted"/>
<dbReference type="InterPro" id="IPR051679">
    <property type="entry name" value="DASS-Related_Transporters"/>
</dbReference>
<evidence type="ECO:0000256" key="3">
    <source>
        <dbReference type="ARBA" id="ARBA00022692"/>
    </source>
</evidence>
<evidence type="ECO:0000313" key="9">
    <source>
        <dbReference type="EMBL" id="EFW93243.1"/>
    </source>
</evidence>
<dbReference type="Gene3D" id="3.30.70.1450">
    <property type="entry name" value="Regulator of K+ conductance, C-terminal domain"/>
    <property type="match status" value="2"/>
</dbReference>
<keyword evidence="3 7" id="KW-0812">Transmembrane</keyword>
<keyword evidence="4" id="KW-0677">Repeat</keyword>
<accession>E7QQH9</accession>
<evidence type="ECO:0000256" key="4">
    <source>
        <dbReference type="ARBA" id="ARBA00022737"/>
    </source>
</evidence>
<dbReference type="EMBL" id="FRAN01000002">
    <property type="protein sequence ID" value="SHK49063.1"/>
    <property type="molecule type" value="Genomic_DNA"/>
</dbReference>
<dbReference type="PROSITE" id="PS51202">
    <property type="entry name" value="RCK_C"/>
    <property type="match status" value="2"/>
</dbReference>
<dbReference type="InterPro" id="IPR036721">
    <property type="entry name" value="RCK_C_sf"/>
</dbReference>
<dbReference type="InterPro" id="IPR006037">
    <property type="entry name" value="RCK_C"/>
</dbReference>
<evidence type="ECO:0000313" key="12">
    <source>
        <dbReference type="Proteomes" id="UP000184203"/>
    </source>
</evidence>
<feature type="transmembrane region" description="Helical" evidence="7">
    <location>
        <begin position="6"/>
        <end position="36"/>
    </location>
</feature>
<feature type="domain" description="RCK C-terminal" evidence="8">
    <location>
        <begin position="305"/>
        <end position="388"/>
    </location>
</feature>
<evidence type="ECO:0000313" key="10">
    <source>
        <dbReference type="EMBL" id="SHK49063.1"/>
    </source>
</evidence>
<dbReference type="Proteomes" id="UP000184203">
    <property type="component" value="Unassembled WGS sequence"/>
</dbReference>
<dbReference type="EMBL" id="AEMG01000004">
    <property type="protein sequence ID" value="EFW93243.1"/>
    <property type="molecule type" value="Genomic_DNA"/>
</dbReference>
<dbReference type="PATRIC" id="fig|797209.4.peg.1041"/>
<organism evidence="9 11">
    <name type="scientific">Haladaptatus paucihalophilus DX253</name>
    <dbReference type="NCBI Taxonomy" id="797209"/>
    <lineage>
        <taxon>Archaea</taxon>
        <taxon>Methanobacteriati</taxon>
        <taxon>Methanobacteriota</taxon>
        <taxon>Stenosarchaea group</taxon>
        <taxon>Halobacteria</taxon>
        <taxon>Halobacteriales</taxon>
        <taxon>Haladaptataceae</taxon>
        <taxon>Haladaptatus</taxon>
    </lineage>
</organism>
<dbReference type="Proteomes" id="UP000003751">
    <property type="component" value="Unassembled WGS sequence"/>
</dbReference>
<keyword evidence="12" id="KW-1185">Reference proteome</keyword>
<dbReference type="Pfam" id="PF02080">
    <property type="entry name" value="TrkA_C"/>
    <property type="match status" value="2"/>
</dbReference>
<evidence type="ECO:0000256" key="5">
    <source>
        <dbReference type="ARBA" id="ARBA00022989"/>
    </source>
</evidence>
<sequence>MLVVLGIVLVAFILFVTELFPVDVTALIVLVLLMVLGPWTKVSPTDGLSGFSNEATITVLAMLILSESVRRTGAVQLLGHRVAGLVGDSQFKQVLATVGLAGSVSGFINDTPVVALLVPFASDLAHRGNTSPSKLMIPLSYAAMLGGTLTLIGTSTNLLASGLAQQLLGRSLGIFQFTPVGVVVLVTGALYLVFVAPRLLPERVRPRETLLEEYEVEEYLAELVAPETSPLVGTPISDIPAEAGFGGEVKEVLREDAVLSPFSDELVEPNDHFLISASRPDLTSLIEEEALNPLPTVGREPAVTEEPARSDDAESVLIEVVVPTDSALIGETIETSTILQRYDATLVALQRGDVRLPRVHEAEFTVGDLLLLQLPADELERVAETRDLIVAREIPREDYRYDKIPVAVAILAAVVGSAALGLLEIQVAALAGVVGMVLSGTLAPTELYEGVDWTVIFLLAGVIPLGIAMENTGTAALLGALVATTAQYLPTVAVLGVFYVATVILTNIVSNNATVALMVPVAINAAREIGTNPLAFLLAVMFAASAAFMSPVGYQTNLFVYRPGGYRFTDFARVGILLQLILAVVTPITIAVYFGL</sequence>
<evidence type="ECO:0000259" key="8">
    <source>
        <dbReference type="PROSITE" id="PS51202"/>
    </source>
</evidence>
<reference evidence="12" key="2">
    <citation type="submission" date="2016-11" db="EMBL/GenBank/DDBJ databases">
        <authorList>
            <person name="Varghese N."/>
            <person name="Submissions S."/>
        </authorList>
    </citation>
    <scope>NUCLEOTIDE SEQUENCE [LARGE SCALE GENOMIC DNA]</scope>
    <source>
        <strain evidence="12">DX253</strain>
    </source>
</reference>
<feature type="transmembrane region" description="Helical" evidence="7">
    <location>
        <begin position="406"/>
        <end position="438"/>
    </location>
</feature>
<feature type="transmembrane region" description="Helical" evidence="7">
    <location>
        <begin position="574"/>
        <end position="594"/>
    </location>
</feature>
<dbReference type="Pfam" id="PF03600">
    <property type="entry name" value="CitMHS"/>
    <property type="match status" value="1"/>
</dbReference>
<keyword evidence="2" id="KW-0813">Transport</keyword>
<feature type="domain" description="RCK C-terminal" evidence="8">
    <location>
        <begin position="208"/>
        <end position="291"/>
    </location>
</feature>
<dbReference type="PANTHER" id="PTHR43652:SF2">
    <property type="entry name" value="BASIC AMINO ACID ANTIPORTER YFCC-RELATED"/>
    <property type="match status" value="1"/>
</dbReference>
<dbReference type="InterPro" id="IPR004680">
    <property type="entry name" value="Cit_transptr-like_dom"/>
</dbReference>
<dbReference type="GO" id="GO:0008324">
    <property type="term" value="F:monoatomic cation transmembrane transporter activity"/>
    <property type="evidence" value="ECO:0007669"/>
    <property type="project" value="InterPro"/>
</dbReference>
<dbReference type="GO" id="GO:0005886">
    <property type="term" value="C:plasma membrane"/>
    <property type="evidence" value="ECO:0007669"/>
    <property type="project" value="TreeGrafter"/>
</dbReference>
<feature type="transmembrane region" description="Helical" evidence="7">
    <location>
        <begin position="135"/>
        <end position="154"/>
    </location>
</feature>
<evidence type="ECO:0000256" key="2">
    <source>
        <dbReference type="ARBA" id="ARBA00022448"/>
    </source>
</evidence>
<dbReference type="PANTHER" id="PTHR43652">
    <property type="entry name" value="BASIC AMINO ACID ANTIPORTER YFCC-RELATED"/>
    <property type="match status" value="1"/>
</dbReference>
<keyword evidence="5 7" id="KW-1133">Transmembrane helix</keyword>
<dbReference type="STRING" id="797209.GCA_000376445_01164"/>
<gene>
    <name evidence="10" type="ORF">SAMN05444342_1433</name>
    <name evidence="9" type="ORF">ZOD2009_05247</name>
</gene>
<reference evidence="10" key="3">
    <citation type="submission" date="2016-11" db="EMBL/GenBank/DDBJ databases">
        <authorList>
            <person name="Jaros S."/>
            <person name="Januszkiewicz K."/>
            <person name="Wedrychowicz H."/>
        </authorList>
    </citation>
    <scope>NUCLEOTIDE SEQUENCE [LARGE SCALE GENOMIC DNA]</scope>
    <source>
        <strain evidence="10">DX253</strain>
    </source>
</reference>